<evidence type="ECO:0000313" key="3">
    <source>
        <dbReference type="Proteomes" id="UP001589605"/>
    </source>
</evidence>
<protein>
    <submittedName>
        <fullName evidence="2">Toxin-antitoxin system YwqK family antitoxin</fullName>
    </submittedName>
</protein>
<dbReference type="Gene3D" id="2.20.110.10">
    <property type="entry name" value="Histone H3 K4-specific methyltransferase SET7/9 N-terminal domain"/>
    <property type="match status" value="1"/>
</dbReference>
<keyword evidence="1" id="KW-0732">Signal</keyword>
<organism evidence="2 3">
    <name type="scientific">Formosa undariae</name>
    <dbReference type="NCBI Taxonomy" id="1325436"/>
    <lineage>
        <taxon>Bacteria</taxon>
        <taxon>Pseudomonadati</taxon>
        <taxon>Bacteroidota</taxon>
        <taxon>Flavobacteriia</taxon>
        <taxon>Flavobacteriales</taxon>
        <taxon>Flavobacteriaceae</taxon>
        <taxon>Formosa</taxon>
    </lineage>
</organism>
<reference evidence="2 3" key="1">
    <citation type="submission" date="2024-09" db="EMBL/GenBank/DDBJ databases">
        <authorList>
            <person name="Sun Q."/>
            <person name="Mori K."/>
        </authorList>
    </citation>
    <scope>NUCLEOTIDE SEQUENCE [LARGE SCALE GENOMIC DNA]</scope>
    <source>
        <strain evidence="2 3">CECT 8286</strain>
    </source>
</reference>
<sequence>MNKILVLTFFTFSLLSFAQQPESKIYDCNKLTMQGKDGKSAFKDHRAFTGKCLTKNTEGTVTEERNYTNGQLNGEVKQFDLEGNLKEITMYSVNIKHGKYVLYNTSGTPIIEGHYKNKLKDGPWKYYDKDSGELIKTTDFDFGKAHLTDNKM</sequence>
<evidence type="ECO:0000313" key="2">
    <source>
        <dbReference type="EMBL" id="MFB9051586.1"/>
    </source>
</evidence>
<name>A0ABV5EWN2_9FLAO</name>
<dbReference type="Proteomes" id="UP001589605">
    <property type="component" value="Unassembled WGS sequence"/>
</dbReference>
<feature type="signal peptide" evidence="1">
    <location>
        <begin position="1"/>
        <end position="18"/>
    </location>
</feature>
<keyword evidence="3" id="KW-1185">Reference proteome</keyword>
<dbReference type="RefSeq" id="WP_382380150.1">
    <property type="nucleotide sequence ID" value="NZ_JBHMEZ010000001.1"/>
</dbReference>
<feature type="chain" id="PRO_5046594055" evidence="1">
    <location>
        <begin position="19"/>
        <end position="152"/>
    </location>
</feature>
<proteinExistence type="predicted"/>
<dbReference type="InterPro" id="IPR011652">
    <property type="entry name" value="MORN_2"/>
</dbReference>
<gene>
    <name evidence="2" type="ORF">ACFFVB_00715</name>
</gene>
<accession>A0ABV5EWN2</accession>
<evidence type="ECO:0000256" key="1">
    <source>
        <dbReference type="SAM" id="SignalP"/>
    </source>
</evidence>
<dbReference type="EMBL" id="JBHMEZ010000001">
    <property type="protein sequence ID" value="MFB9051586.1"/>
    <property type="molecule type" value="Genomic_DNA"/>
</dbReference>
<comment type="caution">
    <text evidence="2">The sequence shown here is derived from an EMBL/GenBank/DDBJ whole genome shotgun (WGS) entry which is preliminary data.</text>
</comment>
<dbReference type="Pfam" id="PF07661">
    <property type="entry name" value="MORN_2"/>
    <property type="match status" value="2"/>
</dbReference>
<dbReference type="SUPFAM" id="SSF82185">
    <property type="entry name" value="Histone H3 K4-specific methyltransferase SET7/9 N-terminal domain"/>
    <property type="match status" value="1"/>
</dbReference>